<feature type="coiled-coil region" evidence="5">
    <location>
        <begin position="296"/>
        <end position="323"/>
    </location>
</feature>
<dbReference type="EMBL" id="LK391709">
    <property type="protein sequence ID" value="CDR96781.1"/>
    <property type="molecule type" value="Genomic_DNA"/>
</dbReference>
<feature type="chain" id="PRO_5001595881" evidence="6">
    <location>
        <begin position="28"/>
        <end position="666"/>
    </location>
</feature>
<dbReference type="OMA" id="DSKPCIE"/>
<keyword evidence="6" id="KW-0732">Signal</keyword>
<dbReference type="Pfam" id="PF00012">
    <property type="entry name" value="HSP70"/>
    <property type="match status" value="1"/>
</dbReference>
<gene>
    <name evidence="7" type="ORF">BBBOND_0306850</name>
</gene>
<dbReference type="InterPro" id="IPR029047">
    <property type="entry name" value="HSP70_peptide-bd_sf"/>
</dbReference>
<evidence type="ECO:0000256" key="3">
    <source>
        <dbReference type="ARBA" id="ARBA00022840"/>
    </source>
</evidence>
<protein>
    <submittedName>
        <fullName evidence="7">Heat shock protein 70, putative</fullName>
    </submittedName>
</protein>
<dbReference type="Gene3D" id="2.60.34.10">
    <property type="entry name" value="Substrate Binding Domain Of DNAk, Chain A, domain 1"/>
    <property type="match status" value="1"/>
</dbReference>
<dbReference type="GO" id="GO:0005524">
    <property type="term" value="F:ATP binding"/>
    <property type="evidence" value="ECO:0007669"/>
    <property type="project" value="UniProtKB-KW"/>
</dbReference>
<sequence length="666" mass="73157">MFAKNFVTAAVAVAAGLVLAHSRVAVADPASGKGKRGRDVSSHRAVEGPIIGIDLGTTYSCVGIYKNGRVEIITNEMGNRITPSYVSFVDDMTKVGEAAKSDATINYTNTIFDVKRLIGRKFNDKEVQNDMKLLPYTIVNKSGRPYIQIKDSNKTKDYAPEEISAMVLKKMKQIAENYLGKEVHKAIITVPAYFNDAQRQSTKDAGAIAGLEVVRIINEPTAAAIAYGIDRATVESNILVYDLGGGTFDVSVLMLDSGVFEVIGTAGDTHLGGEDFDRRVMDHFIKIFKKKHGVDIMQDKQAVQKLRKEVEAAKRTLSSTTETTIEIENLIDGIDFSETLTRAKFESLNEDLFVKTLDTVKDVLKTIQMSKSEIQKVVLIGGSTRIPKIRKMIEEFFGKEPDYGINPDEAVAYGAAMQGGVLSGESTHDVLLLDVCPLSLGIETVGGVMSVIIERNSLLPAHKSQIFSTSSDNQTTVTIQVYQGQRTMTKDNTHLGKFDLTGIPPAPRGVPQIEVTFDVDTNGILSVSAEEKGSGKKRNIVITPDKGRLSPEEIERMIKDAEANAEKDKEIFEKVQSRQALEVYLDSMKKTVQDKDKLGQKIEEDDKDIILKAIAEAETWILQHPDADAEENTDKQREVEAVCNPIISKLYSSGEQADDSGYSDEL</sequence>
<dbReference type="VEuPathDB" id="PiroplasmaDB:BBBOND_0306850"/>
<dbReference type="InterPro" id="IPR013126">
    <property type="entry name" value="Hsp_70_fam"/>
</dbReference>
<keyword evidence="8" id="KW-1185">Reference proteome</keyword>
<organism evidence="7 8">
    <name type="scientific">Babesia bigemina</name>
    <dbReference type="NCBI Taxonomy" id="5866"/>
    <lineage>
        <taxon>Eukaryota</taxon>
        <taxon>Sar</taxon>
        <taxon>Alveolata</taxon>
        <taxon>Apicomplexa</taxon>
        <taxon>Aconoidasida</taxon>
        <taxon>Piroplasmida</taxon>
        <taxon>Babesiidae</taxon>
        <taxon>Babesia</taxon>
    </lineage>
</organism>
<dbReference type="Gene3D" id="3.90.640.10">
    <property type="entry name" value="Actin, Chain A, domain 4"/>
    <property type="match status" value="1"/>
</dbReference>
<dbReference type="SUPFAM" id="SSF100920">
    <property type="entry name" value="Heat shock protein 70kD (HSP70), peptide-binding domain"/>
    <property type="match status" value="1"/>
</dbReference>
<dbReference type="InterPro" id="IPR029048">
    <property type="entry name" value="HSP70_C_sf"/>
</dbReference>
<evidence type="ECO:0000313" key="8">
    <source>
        <dbReference type="Proteomes" id="UP000033188"/>
    </source>
</evidence>
<evidence type="ECO:0000256" key="5">
    <source>
        <dbReference type="SAM" id="Coils"/>
    </source>
</evidence>
<dbReference type="GO" id="GO:0140662">
    <property type="term" value="F:ATP-dependent protein folding chaperone"/>
    <property type="evidence" value="ECO:0007669"/>
    <property type="project" value="InterPro"/>
</dbReference>
<dbReference type="CDD" id="cd10241">
    <property type="entry name" value="ASKHA_NBD_HSP70_BiP"/>
    <property type="match status" value="1"/>
</dbReference>
<dbReference type="RefSeq" id="XP_012768967.1">
    <property type="nucleotide sequence ID" value="XM_012913513.1"/>
</dbReference>
<dbReference type="InterPro" id="IPR043129">
    <property type="entry name" value="ATPase_NBD"/>
</dbReference>
<dbReference type="NCBIfam" id="NF001413">
    <property type="entry name" value="PRK00290.1"/>
    <property type="match status" value="1"/>
</dbReference>
<proteinExistence type="inferred from homology"/>
<dbReference type="InterPro" id="IPR042050">
    <property type="entry name" value="BIP_NBD"/>
</dbReference>
<dbReference type="PROSITE" id="PS00329">
    <property type="entry name" value="HSP70_2"/>
    <property type="match status" value="1"/>
</dbReference>
<keyword evidence="5" id="KW-0175">Coiled coil</keyword>
<evidence type="ECO:0000256" key="1">
    <source>
        <dbReference type="ARBA" id="ARBA00022741"/>
    </source>
</evidence>
<dbReference type="Proteomes" id="UP000033188">
    <property type="component" value="Chromosome 3"/>
</dbReference>
<evidence type="ECO:0000313" key="7">
    <source>
        <dbReference type="EMBL" id="CDR96781.1"/>
    </source>
</evidence>
<dbReference type="Gene3D" id="1.20.1270.10">
    <property type="match status" value="1"/>
</dbReference>
<feature type="signal peptide" evidence="6">
    <location>
        <begin position="1"/>
        <end position="27"/>
    </location>
</feature>
<dbReference type="PROSITE" id="PS00297">
    <property type="entry name" value="HSP70_1"/>
    <property type="match status" value="1"/>
</dbReference>
<dbReference type="FunFam" id="2.60.34.10:FF:000014">
    <property type="entry name" value="Chaperone protein DnaK HSP70"/>
    <property type="match status" value="1"/>
</dbReference>
<dbReference type="SUPFAM" id="SSF53067">
    <property type="entry name" value="Actin-like ATPase domain"/>
    <property type="match status" value="2"/>
</dbReference>
<dbReference type="AlphaFoldDB" id="A0A061D7X2"/>
<evidence type="ECO:0000256" key="6">
    <source>
        <dbReference type="SAM" id="SignalP"/>
    </source>
</evidence>
<keyword evidence="2" id="KW-0256">Endoplasmic reticulum</keyword>
<dbReference type="PRINTS" id="PR00301">
    <property type="entry name" value="HEATSHOCK70"/>
</dbReference>
<dbReference type="FunFam" id="3.90.640.10:FF:000002">
    <property type="entry name" value="Heat shock 70 kDa"/>
    <property type="match status" value="1"/>
</dbReference>
<comment type="similarity">
    <text evidence="4">Belongs to the heat shock protein 70 family.</text>
</comment>
<dbReference type="InterPro" id="IPR018181">
    <property type="entry name" value="Heat_shock_70_CS"/>
</dbReference>
<dbReference type="GeneID" id="24565322"/>
<evidence type="ECO:0000256" key="2">
    <source>
        <dbReference type="ARBA" id="ARBA00022824"/>
    </source>
</evidence>
<dbReference type="PROSITE" id="PS01036">
    <property type="entry name" value="HSP70_3"/>
    <property type="match status" value="1"/>
</dbReference>
<dbReference type="SUPFAM" id="SSF100934">
    <property type="entry name" value="Heat shock protein 70kD (HSP70), C-terminal subdomain"/>
    <property type="match status" value="1"/>
</dbReference>
<dbReference type="OrthoDB" id="2401965at2759"/>
<dbReference type="KEGG" id="bbig:BBBOND_0306850"/>
<dbReference type="PANTHER" id="PTHR19375">
    <property type="entry name" value="HEAT SHOCK PROTEIN 70KDA"/>
    <property type="match status" value="1"/>
</dbReference>
<dbReference type="STRING" id="5866.A0A061D7X2"/>
<keyword evidence="7" id="KW-0346">Stress response</keyword>
<evidence type="ECO:0000256" key="4">
    <source>
        <dbReference type="RuleBase" id="RU003322"/>
    </source>
</evidence>
<accession>A0A061D7X2</accession>
<name>A0A061D7X2_BABBI</name>
<dbReference type="FunFam" id="3.30.420.40:FF:000026">
    <property type="entry name" value="Heat shock protein 70"/>
    <property type="match status" value="1"/>
</dbReference>
<keyword evidence="1 4" id="KW-0547">Nucleotide-binding</keyword>
<dbReference type="Gene3D" id="3.30.420.40">
    <property type="match status" value="2"/>
</dbReference>
<reference evidence="8" key="1">
    <citation type="journal article" date="2014" name="Nucleic Acids Res.">
        <title>The evolutionary dynamics of variant antigen genes in Babesia reveal a history of genomic innovation underlying host-parasite interaction.</title>
        <authorList>
            <person name="Jackson A.P."/>
            <person name="Otto T.D."/>
            <person name="Darby A."/>
            <person name="Ramaprasad A."/>
            <person name="Xia D."/>
            <person name="Echaide I.E."/>
            <person name="Farber M."/>
            <person name="Gahlot S."/>
            <person name="Gamble J."/>
            <person name="Gupta D."/>
            <person name="Gupta Y."/>
            <person name="Jackson L."/>
            <person name="Malandrin L."/>
            <person name="Malas T.B."/>
            <person name="Moussa E."/>
            <person name="Nair M."/>
            <person name="Reid A.J."/>
            <person name="Sanders M."/>
            <person name="Sharma J."/>
            <person name="Tracey A."/>
            <person name="Quail M.A."/>
            <person name="Weir W."/>
            <person name="Wastling J.M."/>
            <person name="Hall N."/>
            <person name="Willadsen P."/>
            <person name="Lingelbach K."/>
            <person name="Shiels B."/>
            <person name="Tait A."/>
            <person name="Berriman M."/>
            <person name="Allred D.R."/>
            <person name="Pain A."/>
        </authorList>
    </citation>
    <scope>NUCLEOTIDE SEQUENCE [LARGE SCALE GENOMIC DNA]</scope>
    <source>
        <strain evidence="8">Bond</strain>
    </source>
</reference>
<keyword evidence="3 4" id="KW-0067">ATP-binding</keyword>